<organism evidence="3 4">
    <name type="scientific">Mucilaginibacter panaciglaebae</name>
    <dbReference type="NCBI Taxonomy" id="502331"/>
    <lineage>
        <taxon>Bacteria</taxon>
        <taxon>Pseudomonadati</taxon>
        <taxon>Bacteroidota</taxon>
        <taxon>Sphingobacteriia</taxon>
        <taxon>Sphingobacteriales</taxon>
        <taxon>Sphingobacteriaceae</taxon>
        <taxon>Mucilaginibacter</taxon>
    </lineage>
</organism>
<keyword evidence="1" id="KW-0732">Signal</keyword>
<dbReference type="PANTHER" id="PTHR46534">
    <property type="entry name" value="IGGFC_BINDING DOMAIN-CONTAINING PROTEIN"/>
    <property type="match status" value="1"/>
</dbReference>
<evidence type="ECO:0000313" key="3">
    <source>
        <dbReference type="EMBL" id="GAA4085955.1"/>
    </source>
</evidence>
<feature type="chain" id="PRO_5047083962" description="PKD domain-containing protein" evidence="1">
    <location>
        <begin position="23"/>
        <end position="1200"/>
    </location>
</feature>
<dbReference type="SUPFAM" id="SSF49299">
    <property type="entry name" value="PKD domain"/>
    <property type="match status" value="3"/>
</dbReference>
<dbReference type="Pfam" id="PF18911">
    <property type="entry name" value="PKD_4"/>
    <property type="match status" value="3"/>
</dbReference>
<dbReference type="EMBL" id="BAABCV010000001">
    <property type="protein sequence ID" value="GAA4085955.1"/>
    <property type="molecule type" value="Genomic_DNA"/>
</dbReference>
<dbReference type="Gene3D" id="2.60.40.10">
    <property type="entry name" value="Immunoglobulins"/>
    <property type="match status" value="4"/>
</dbReference>
<dbReference type="Proteomes" id="UP001500841">
    <property type="component" value="Unassembled WGS sequence"/>
</dbReference>
<dbReference type="Pfam" id="PF17517">
    <property type="entry name" value="IgGFc_binding"/>
    <property type="match status" value="1"/>
</dbReference>
<feature type="domain" description="PKD" evidence="2">
    <location>
        <begin position="662"/>
        <end position="734"/>
    </location>
</feature>
<evidence type="ECO:0000259" key="2">
    <source>
        <dbReference type="PROSITE" id="PS50093"/>
    </source>
</evidence>
<dbReference type="CDD" id="cd00146">
    <property type="entry name" value="PKD"/>
    <property type="match status" value="3"/>
</dbReference>
<dbReference type="Pfam" id="PF13585">
    <property type="entry name" value="CHU_C"/>
    <property type="match status" value="1"/>
</dbReference>
<feature type="domain" description="PKD" evidence="2">
    <location>
        <begin position="604"/>
        <end position="664"/>
    </location>
</feature>
<comment type="caution">
    <text evidence="3">The sequence shown here is derived from an EMBL/GenBank/DDBJ whole genome shotgun (WGS) entry which is preliminary data.</text>
</comment>
<gene>
    <name evidence="3" type="ORF">GCM10022392_03600</name>
</gene>
<dbReference type="InterPro" id="IPR013783">
    <property type="entry name" value="Ig-like_fold"/>
</dbReference>
<dbReference type="SMART" id="SM00089">
    <property type="entry name" value="PKD"/>
    <property type="match status" value="3"/>
</dbReference>
<dbReference type="InterPro" id="IPR000601">
    <property type="entry name" value="PKD_dom"/>
</dbReference>
<reference evidence="4" key="1">
    <citation type="journal article" date="2019" name="Int. J. Syst. Evol. Microbiol.">
        <title>The Global Catalogue of Microorganisms (GCM) 10K type strain sequencing project: providing services to taxonomists for standard genome sequencing and annotation.</title>
        <authorList>
            <consortium name="The Broad Institute Genomics Platform"/>
            <consortium name="The Broad Institute Genome Sequencing Center for Infectious Disease"/>
            <person name="Wu L."/>
            <person name="Ma J."/>
        </authorList>
    </citation>
    <scope>NUCLEOTIDE SEQUENCE [LARGE SCALE GENOMIC DNA]</scope>
    <source>
        <strain evidence="4">JCM 17085</strain>
    </source>
</reference>
<protein>
    <recommendedName>
        <fullName evidence="2">PKD domain-containing protein</fullName>
    </recommendedName>
</protein>
<accession>A0ABP7WCB0</accession>
<dbReference type="InterPro" id="IPR035986">
    <property type="entry name" value="PKD_dom_sf"/>
</dbReference>
<keyword evidence="4" id="KW-1185">Reference proteome</keyword>
<feature type="signal peptide" evidence="1">
    <location>
        <begin position="1"/>
        <end position="22"/>
    </location>
</feature>
<dbReference type="InterPro" id="IPR026341">
    <property type="entry name" value="T9SS_type_B"/>
</dbReference>
<dbReference type="RefSeq" id="WP_345100714.1">
    <property type="nucleotide sequence ID" value="NZ_BAABCV010000001.1"/>
</dbReference>
<feature type="domain" description="PKD" evidence="2">
    <location>
        <begin position="775"/>
        <end position="837"/>
    </location>
</feature>
<dbReference type="InterPro" id="IPR022409">
    <property type="entry name" value="PKD/Chitinase_dom"/>
</dbReference>
<name>A0ABP7WCB0_9SPHI</name>
<sequence length="1200" mass="129320">MKKAFYSVVIPLLLLISVSGNAQSNKGTEFWTAFMSHNAGVDNPNTGAMMVLYITSDISTTGSVEIGGSLLQNFTVTANQVTFVDIPTSAFLEHAGTFPNGGIHITSAKPIAVYAHIYAFNVSGATLLLPVSAMGKEYMSLNYTQLSNAPSTAPAYSSFAIIATEDNTTVAVTPPSNLLDGHLANTTFNITLNKGEVYQGLAETDLTGTQIQSISNNAGSCKKIAVFSGSTRMGIGCVNNGRNFSSDNLFQQVYPTSTWGKNYVAAPLRSRPYDVFRIILSDPNTTVTLNGKTIDPANFTNGLYYQFESTRENIISADKPIQVVQYSPSQNQQLDCTVGTGDVGDPEMIYLSPVEQGLTHVTLYATGYYRILQSYVNVVMPSSAVSTFKVDGISYASSFIPIPNSSYSYAQISVSSGPQTDNNGAGSVTAGTHTLDAAVPFNAIVYGFGSTESYGYAAGTNLADLNEHVTIADANNPTVTQTTTGCSNITYKAQVTIPFQTTNINWKIDGATVYSDNNPVVKSITVKDNKQLYLYEYNAPVNFIAGNHTIIATVFNPVADVCGSNQDIQNDFSISDPPPVSFIAPDEDCLGDSTAFKDNTVLTTGESITSWLWDFGDNTTSALQNPLHKYAAAGHYNVHLTEIDNNGCTNISAPKTVHIIARPVAAFNIPTPDCSGQLVTFSNTSRATEGTITKWTWDFGDSTIVNATTGKNQTHKYTNAGDYNVKLYVTTDAGCTSDTLTQVLTVHPLPVVDFTVPDVCLADGFAGFTDNSTISDNTEADFNYLWDFGDSRSTSANNQSALKNPRHAYTTVGLYTVKLTVTSKYGCSTTLQKSFTVNGSNPKADFAVENNCSGEDIVFDDKSTIDAYNITRIVWYFDYDRHPEIYETYIGSAIHSNKKYLHRYTFNTPPTQTYNVRMDVYSGQTCVNTIYKEVVINANPVVSLSANNNLIKTSNTKPDTVTMCYSDLPLQIVEDKGSYTGVGAFTGPGISTDGLIDPQKAGAGIFTINYLFTASATGCTYVATFVLKVSPAPTISLQQHFAVLEGNQITLRAIAGIAGGGNLTYKWTPSTGLSADNIPDPVATLSADTKYTLTVTSGTGCPTSTETFVKVLKMPLIPNAFTPNGDGINDTWEIKYLNDYPNATVEILSRYGGRVYYSNGYGTPWDGRSNGANLPVGTYYYIISPNSGRKPTSGYLTIIR</sequence>
<dbReference type="PROSITE" id="PS50093">
    <property type="entry name" value="PKD"/>
    <property type="match status" value="3"/>
</dbReference>
<evidence type="ECO:0000313" key="4">
    <source>
        <dbReference type="Proteomes" id="UP001500841"/>
    </source>
</evidence>
<evidence type="ECO:0000256" key="1">
    <source>
        <dbReference type="SAM" id="SignalP"/>
    </source>
</evidence>
<dbReference type="InterPro" id="IPR035234">
    <property type="entry name" value="IgGFc-bd_N"/>
</dbReference>
<proteinExistence type="predicted"/>
<dbReference type="NCBIfam" id="TIGR04131">
    <property type="entry name" value="Bac_Flav_CTERM"/>
    <property type="match status" value="1"/>
</dbReference>
<dbReference type="PANTHER" id="PTHR46534:SF1">
    <property type="entry name" value="IGGFC-BINDING PROTEIN N-TERMINAL DOMAIN-CONTAINING PROTEIN"/>
    <property type="match status" value="1"/>
</dbReference>